<dbReference type="Pfam" id="PF20330">
    <property type="entry name" value="DUF6625"/>
    <property type="match status" value="1"/>
</dbReference>
<dbReference type="PATRIC" id="fig|547043.19.peg.1588"/>
<accession>C0BRK5</accession>
<dbReference type="RefSeq" id="WP_004221129.1">
    <property type="nucleotide sequence ID" value="NZ_ABXX02000002.1"/>
</dbReference>
<dbReference type="InterPro" id="IPR046733">
    <property type="entry name" value="DUF6625"/>
</dbReference>
<evidence type="ECO:0000313" key="2">
    <source>
        <dbReference type="Proteomes" id="UP000003875"/>
    </source>
</evidence>
<gene>
    <name evidence="1" type="ORF">BIFPSEUDO_03269</name>
</gene>
<dbReference type="KEGG" id="bpsc:BBPC_1522"/>
<proteinExistence type="predicted"/>
<reference evidence="1 2" key="2">
    <citation type="submission" date="2009-02" db="EMBL/GenBank/DDBJ databases">
        <authorList>
            <person name="Fulton L."/>
            <person name="Clifton S."/>
            <person name="Fulton B."/>
            <person name="Xu J."/>
            <person name="Minx P."/>
            <person name="Pepin K.H."/>
            <person name="Johnson M."/>
            <person name="Bhonagiri V."/>
            <person name="Nash W.E."/>
            <person name="Mardis E.R."/>
            <person name="Wilson R.K."/>
        </authorList>
    </citation>
    <scope>NUCLEOTIDE SEQUENCE [LARGE SCALE GENOMIC DNA]</scope>
    <source>
        <strain evidence="1 2">DSM 20438</strain>
    </source>
</reference>
<comment type="caution">
    <text evidence="1">The sequence shown here is derived from an EMBL/GenBank/DDBJ whole genome shotgun (WGS) entry which is preliminary data.</text>
</comment>
<evidence type="ECO:0000313" key="1">
    <source>
        <dbReference type="EMBL" id="EEG71299.1"/>
    </source>
</evidence>
<dbReference type="EMBL" id="ABXX02000002">
    <property type="protein sequence ID" value="EEG71299.1"/>
    <property type="molecule type" value="Genomic_DNA"/>
</dbReference>
<dbReference type="GeneID" id="45600324"/>
<protein>
    <submittedName>
        <fullName evidence="1">Uncharacterized protein</fullName>
    </submittedName>
</protein>
<dbReference type="eggNOG" id="ENOG502ZCE3">
    <property type="taxonomic scope" value="Bacteria"/>
</dbReference>
<reference evidence="1 2" key="1">
    <citation type="submission" date="2009-02" db="EMBL/GenBank/DDBJ databases">
        <title>Draft genome sequence of Bifidobacterium pseudocatenulatum (DSM 20438).</title>
        <authorList>
            <person name="Sudarsanam P."/>
            <person name="Ley R."/>
            <person name="Guruge J."/>
            <person name="Turnbaugh P.J."/>
            <person name="Mahowald M."/>
            <person name="Liep D."/>
            <person name="Gordon J."/>
        </authorList>
    </citation>
    <scope>NUCLEOTIDE SEQUENCE [LARGE SCALE GENOMIC DNA]</scope>
    <source>
        <strain evidence="1 2">DSM 20438</strain>
    </source>
</reference>
<organism evidence="1 2">
    <name type="scientific">Bifidobacterium pseudocatenulatum DSM 20438 = JCM 1200 = LMG 10505</name>
    <dbReference type="NCBI Taxonomy" id="547043"/>
    <lineage>
        <taxon>Bacteria</taxon>
        <taxon>Bacillati</taxon>
        <taxon>Actinomycetota</taxon>
        <taxon>Actinomycetes</taxon>
        <taxon>Bifidobacteriales</taxon>
        <taxon>Bifidobacteriaceae</taxon>
        <taxon>Bifidobacterium</taxon>
    </lineage>
</organism>
<dbReference type="AlphaFoldDB" id="C0BRK5"/>
<name>C0BRK5_BIFPS</name>
<sequence>MKKCALILPYFGKFNNYFPLFLKSCGYNQAYDFFIFTDSTEPYNYPQNVHVVPMTLSEFRTNASQKLGFEPCITTAYKLCDFKPAYGFLFEEYIRDYEYWGHCDCDLVFGNLEKILSPVLDKDYDKIFAAGHLTIYRNNFENNRRFMKSLEGREIYREAFTTNRIYVFDENVKCSMNPDRLNVHTIFRNDNAKIYEKDLSFNVSPKKAKITRTAYNPKTQKFEEDLRYAHLARYYLCSDGLFSASWDKDHVCIRQYLYMHLQSRRMRMSSDIVQSPIVEIRPDRFVKAKFLPSTKTGLQNRFFNVLNWFWIDTYKKRFKEKF</sequence>
<dbReference type="Proteomes" id="UP000003875">
    <property type="component" value="Unassembled WGS sequence"/>
</dbReference>